<evidence type="ECO:0000313" key="1">
    <source>
        <dbReference type="Proteomes" id="UP000887569"/>
    </source>
</evidence>
<dbReference type="AlphaFoldDB" id="A0A915CGM8"/>
<dbReference type="Proteomes" id="UP000887569">
    <property type="component" value="Unplaced"/>
</dbReference>
<name>A0A915CGM8_PARUN</name>
<protein>
    <submittedName>
        <fullName evidence="2">Uncharacterized protein</fullName>
    </submittedName>
</protein>
<proteinExistence type="predicted"/>
<keyword evidence="1" id="KW-1185">Reference proteome</keyword>
<reference evidence="2" key="1">
    <citation type="submission" date="2022-11" db="UniProtKB">
        <authorList>
            <consortium name="WormBaseParasite"/>
        </authorList>
    </citation>
    <scope>IDENTIFICATION</scope>
</reference>
<organism evidence="1 2">
    <name type="scientific">Parascaris univalens</name>
    <name type="common">Nematode worm</name>
    <dbReference type="NCBI Taxonomy" id="6257"/>
    <lineage>
        <taxon>Eukaryota</taxon>
        <taxon>Metazoa</taxon>
        <taxon>Ecdysozoa</taxon>
        <taxon>Nematoda</taxon>
        <taxon>Chromadorea</taxon>
        <taxon>Rhabditida</taxon>
        <taxon>Spirurina</taxon>
        <taxon>Ascaridomorpha</taxon>
        <taxon>Ascaridoidea</taxon>
        <taxon>Ascarididae</taxon>
        <taxon>Parascaris</taxon>
    </lineage>
</organism>
<evidence type="ECO:0000313" key="2">
    <source>
        <dbReference type="WBParaSite" id="PgR155_g004_t02"/>
    </source>
</evidence>
<sequence length="73" mass="8010">MSGSIAKDRNRLCGEQNVLLWCNNDDQYIQCADQCSVTVQAAVAVLVHWCQSCSVLSIDTFECHTMPSNSSPS</sequence>
<accession>A0A915CGM8</accession>
<dbReference type="WBParaSite" id="PgR155_g004_t02">
    <property type="protein sequence ID" value="PgR155_g004_t02"/>
    <property type="gene ID" value="PgR155_g004"/>
</dbReference>